<protein>
    <submittedName>
        <fullName evidence="12">D-alanyl-D-alanine carboxypeptidase</fullName>
    </submittedName>
</protein>
<dbReference type="GO" id="GO:0008360">
    <property type="term" value="P:regulation of cell shape"/>
    <property type="evidence" value="ECO:0007669"/>
    <property type="project" value="UniProtKB-KW"/>
</dbReference>
<evidence type="ECO:0000256" key="2">
    <source>
        <dbReference type="ARBA" id="ARBA00022729"/>
    </source>
</evidence>
<dbReference type="SUPFAM" id="SSF56601">
    <property type="entry name" value="beta-lactamase/transpeptidase-like"/>
    <property type="match status" value="1"/>
</dbReference>
<evidence type="ECO:0000313" key="12">
    <source>
        <dbReference type="EMBL" id="AOZ96373.1"/>
    </source>
</evidence>
<evidence type="ECO:0000256" key="1">
    <source>
        <dbReference type="ARBA" id="ARBA00007164"/>
    </source>
</evidence>
<keyword evidence="3" id="KW-0378">Hydrolase</keyword>
<feature type="domain" description="Peptidase S11 D-alanyl-D-alanine carboxypeptidase A N-terminal" evidence="11">
    <location>
        <begin position="120"/>
        <end position="339"/>
    </location>
</feature>
<evidence type="ECO:0000256" key="6">
    <source>
        <dbReference type="ARBA" id="ARBA00023316"/>
    </source>
</evidence>
<dbReference type="KEGG" id="bhu:bhn_I1339"/>
<name>A0A1D9P1J3_9FIRM</name>
<dbReference type="PANTHER" id="PTHR21581">
    <property type="entry name" value="D-ALANYL-D-ALANINE CARBOXYPEPTIDASE"/>
    <property type="match status" value="1"/>
</dbReference>
<dbReference type="Proteomes" id="UP000179284">
    <property type="component" value="Chromosome I"/>
</dbReference>
<gene>
    <name evidence="12" type="ORF">bhn_I1339</name>
</gene>
<evidence type="ECO:0000256" key="7">
    <source>
        <dbReference type="PIRSR" id="PIRSR618044-1"/>
    </source>
</evidence>
<keyword evidence="12" id="KW-0645">Protease</keyword>
<dbReference type="GO" id="GO:0009002">
    <property type="term" value="F:serine-type D-Ala-D-Ala carboxypeptidase activity"/>
    <property type="evidence" value="ECO:0007669"/>
    <property type="project" value="InterPro"/>
</dbReference>
<dbReference type="PRINTS" id="PR00725">
    <property type="entry name" value="DADACBPTASE1"/>
</dbReference>
<keyword evidence="2" id="KW-0732">Signal</keyword>
<dbReference type="GO" id="GO:0006508">
    <property type="term" value="P:proteolysis"/>
    <property type="evidence" value="ECO:0007669"/>
    <property type="project" value="InterPro"/>
</dbReference>
<keyword evidence="6" id="KW-0961">Cell wall biogenesis/degradation</keyword>
<feature type="active site" description="Acyl-ester intermediate" evidence="7">
    <location>
        <position position="153"/>
    </location>
</feature>
<keyword evidence="4" id="KW-0133">Cell shape</keyword>
<comment type="similarity">
    <text evidence="1 9">Belongs to the peptidase S11 family.</text>
</comment>
<evidence type="ECO:0000256" key="9">
    <source>
        <dbReference type="RuleBase" id="RU004016"/>
    </source>
</evidence>
<evidence type="ECO:0000313" key="13">
    <source>
        <dbReference type="Proteomes" id="UP000179284"/>
    </source>
</evidence>
<dbReference type="Pfam" id="PF00768">
    <property type="entry name" value="Peptidase_S11"/>
    <property type="match status" value="1"/>
</dbReference>
<sequence length="375" mass="41554">MSNYRKANYRTKDGQRLTAQQYKNRRKFEIILHLSLLVACIVAVICLAVTLIHKSIHNANTQEVVETATDSATAELTIVDTIVEDVVIEKDNPYLKTSEDSASFFSGYEVTIDDNTKLITSDNVQSSYGVLVDLDSGKVIAQKDGNVRINPASMTKILTLLVAAEHIENLDDTFTMTQEIGNYIFSKDCSAVGLKVGDVQTIRDLMYGTILPSGADAAMCLAEYVSGSQEEFVKLMNEKLDELGISSTAHFTNCIGIYDKDHYCTLLDMAMILKAAEENELCHEVLNARTYTTSPTSEHPEGITISNWFLRRIEDKDTHGDVVGAKTGFVNESGCCGASYQISNDGSHYICVTADAWSTWRCIYDHVDIYDTYTS</sequence>
<evidence type="ECO:0000256" key="4">
    <source>
        <dbReference type="ARBA" id="ARBA00022960"/>
    </source>
</evidence>
<dbReference type="GO" id="GO:0009252">
    <property type="term" value="P:peptidoglycan biosynthetic process"/>
    <property type="evidence" value="ECO:0007669"/>
    <property type="project" value="UniProtKB-KW"/>
</dbReference>
<feature type="active site" description="Proton acceptor" evidence="7">
    <location>
        <position position="156"/>
    </location>
</feature>
<keyword evidence="10" id="KW-0812">Transmembrane</keyword>
<evidence type="ECO:0000259" key="11">
    <source>
        <dbReference type="Pfam" id="PF00768"/>
    </source>
</evidence>
<evidence type="ECO:0000256" key="8">
    <source>
        <dbReference type="PIRSR" id="PIRSR618044-2"/>
    </source>
</evidence>
<evidence type="ECO:0000256" key="5">
    <source>
        <dbReference type="ARBA" id="ARBA00022984"/>
    </source>
</evidence>
<proteinExistence type="inferred from homology"/>
<dbReference type="EMBL" id="CP017831">
    <property type="protein sequence ID" value="AOZ96373.1"/>
    <property type="molecule type" value="Genomic_DNA"/>
</dbReference>
<keyword evidence="10" id="KW-0472">Membrane</keyword>
<dbReference type="RefSeq" id="WP_071176066.1">
    <property type="nucleotide sequence ID" value="NZ_CP017831.1"/>
</dbReference>
<dbReference type="AlphaFoldDB" id="A0A1D9P1J3"/>
<keyword evidence="13" id="KW-1185">Reference proteome</keyword>
<dbReference type="InterPro" id="IPR001967">
    <property type="entry name" value="Peptidase_S11_N"/>
</dbReference>
<evidence type="ECO:0000256" key="10">
    <source>
        <dbReference type="SAM" id="Phobius"/>
    </source>
</evidence>
<feature type="active site" evidence="7">
    <location>
        <position position="213"/>
    </location>
</feature>
<keyword evidence="5" id="KW-0573">Peptidoglycan synthesis</keyword>
<organism evidence="12 13">
    <name type="scientific">Butyrivibrio hungatei</name>
    <dbReference type="NCBI Taxonomy" id="185008"/>
    <lineage>
        <taxon>Bacteria</taxon>
        <taxon>Bacillati</taxon>
        <taxon>Bacillota</taxon>
        <taxon>Clostridia</taxon>
        <taxon>Lachnospirales</taxon>
        <taxon>Lachnospiraceae</taxon>
        <taxon>Butyrivibrio</taxon>
    </lineage>
</organism>
<reference evidence="13" key="1">
    <citation type="submission" date="2016-10" db="EMBL/GenBank/DDBJ databases">
        <title>The complete genome sequence of the rumen bacterium Butyrivibrio hungatei MB2003.</title>
        <authorList>
            <person name="Palevich N."/>
            <person name="Kelly W.J."/>
            <person name="Leahy S.C."/>
            <person name="Altermann E."/>
            <person name="Rakonjac J."/>
            <person name="Attwood G.T."/>
        </authorList>
    </citation>
    <scope>NUCLEOTIDE SEQUENCE [LARGE SCALE GENOMIC DNA]</scope>
    <source>
        <strain evidence="13">MB2003</strain>
    </source>
</reference>
<keyword evidence="12" id="KW-0121">Carboxypeptidase</keyword>
<evidence type="ECO:0000256" key="3">
    <source>
        <dbReference type="ARBA" id="ARBA00022801"/>
    </source>
</evidence>
<keyword evidence="10" id="KW-1133">Transmembrane helix</keyword>
<dbReference type="InterPro" id="IPR012338">
    <property type="entry name" value="Beta-lactam/transpept-like"/>
</dbReference>
<dbReference type="InterPro" id="IPR018044">
    <property type="entry name" value="Peptidase_S11"/>
</dbReference>
<accession>A0A1D9P1J3</accession>
<feature type="transmembrane region" description="Helical" evidence="10">
    <location>
        <begin position="30"/>
        <end position="52"/>
    </location>
</feature>
<dbReference type="GO" id="GO:0071555">
    <property type="term" value="P:cell wall organization"/>
    <property type="evidence" value="ECO:0007669"/>
    <property type="project" value="UniProtKB-KW"/>
</dbReference>
<dbReference type="Gene3D" id="3.40.710.10">
    <property type="entry name" value="DD-peptidase/beta-lactamase superfamily"/>
    <property type="match status" value="1"/>
</dbReference>
<dbReference type="PANTHER" id="PTHR21581:SF6">
    <property type="entry name" value="TRAFFICKING PROTEIN PARTICLE COMPLEX SUBUNIT 12"/>
    <property type="match status" value="1"/>
</dbReference>
<feature type="binding site" evidence="8">
    <location>
        <position position="326"/>
    </location>
    <ligand>
        <name>substrate</name>
    </ligand>
</feature>